<evidence type="ECO:0008006" key="2">
    <source>
        <dbReference type="Google" id="ProtNLM"/>
    </source>
</evidence>
<accession>X1VIK6</accession>
<dbReference type="EMBL" id="BARW01028658">
    <property type="protein sequence ID" value="GAJ14951.1"/>
    <property type="molecule type" value="Genomic_DNA"/>
</dbReference>
<dbReference type="AlphaFoldDB" id="X1VIK6"/>
<organism evidence="1">
    <name type="scientific">marine sediment metagenome</name>
    <dbReference type="NCBI Taxonomy" id="412755"/>
    <lineage>
        <taxon>unclassified sequences</taxon>
        <taxon>metagenomes</taxon>
        <taxon>ecological metagenomes</taxon>
    </lineage>
</organism>
<protein>
    <recommendedName>
        <fullName evidence="2">Outer membrane efflux protein</fullName>
    </recommendedName>
</protein>
<proteinExistence type="predicted"/>
<feature type="non-terminal residue" evidence="1">
    <location>
        <position position="1"/>
    </location>
</feature>
<name>X1VIK6_9ZZZZ</name>
<gene>
    <name evidence="1" type="ORF">S12H4_46221</name>
</gene>
<reference evidence="1" key="1">
    <citation type="journal article" date="2014" name="Front. Microbiol.">
        <title>High frequency of phylogenetically diverse reductive dehalogenase-homologous genes in deep subseafloor sedimentary metagenomes.</title>
        <authorList>
            <person name="Kawai M."/>
            <person name="Futagami T."/>
            <person name="Toyoda A."/>
            <person name="Takaki Y."/>
            <person name="Nishi S."/>
            <person name="Hori S."/>
            <person name="Arai W."/>
            <person name="Tsubouchi T."/>
            <person name="Morono Y."/>
            <person name="Uchiyama I."/>
            <person name="Ito T."/>
            <person name="Fujiyama A."/>
            <person name="Inagaki F."/>
            <person name="Takami H."/>
        </authorList>
    </citation>
    <scope>NUCLEOTIDE SEQUENCE</scope>
    <source>
        <strain evidence="1">Expedition CK06-06</strain>
    </source>
</reference>
<comment type="caution">
    <text evidence="1">The sequence shown here is derived from an EMBL/GenBank/DDBJ whole genome shotgun (WGS) entry which is preliminary data.</text>
</comment>
<sequence>RSGKMPAAADTRLINTARSRVLSVRAQIKLEATLLNPFLSRRRRSDINARIDESIAAERVAAGISIARAFRTS</sequence>
<evidence type="ECO:0000313" key="1">
    <source>
        <dbReference type="EMBL" id="GAJ14951.1"/>
    </source>
</evidence>